<evidence type="ECO:0000256" key="1">
    <source>
        <dbReference type="SAM" id="MobiDB-lite"/>
    </source>
</evidence>
<feature type="compositionally biased region" description="Basic and acidic residues" evidence="1">
    <location>
        <begin position="132"/>
        <end position="148"/>
    </location>
</feature>
<dbReference type="AlphaFoldDB" id="A0AAW2TEZ5"/>
<reference evidence="2" key="2">
    <citation type="journal article" date="2024" name="Plant">
        <title>Genomic evolution and insights into agronomic trait innovations of Sesamum species.</title>
        <authorList>
            <person name="Miao H."/>
            <person name="Wang L."/>
            <person name="Qu L."/>
            <person name="Liu H."/>
            <person name="Sun Y."/>
            <person name="Le M."/>
            <person name="Wang Q."/>
            <person name="Wei S."/>
            <person name="Zheng Y."/>
            <person name="Lin W."/>
            <person name="Duan Y."/>
            <person name="Cao H."/>
            <person name="Xiong S."/>
            <person name="Wang X."/>
            <person name="Wei L."/>
            <person name="Li C."/>
            <person name="Ma Q."/>
            <person name="Ju M."/>
            <person name="Zhao R."/>
            <person name="Li G."/>
            <person name="Mu C."/>
            <person name="Tian Q."/>
            <person name="Mei H."/>
            <person name="Zhang T."/>
            <person name="Gao T."/>
            <person name="Zhang H."/>
        </authorList>
    </citation>
    <scope>NUCLEOTIDE SEQUENCE</scope>
    <source>
        <strain evidence="2">G02</strain>
    </source>
</reference>
<sequence>MSTGKSRSSWLDRLRTAKGFPENGVTDLEMFLQNPSSPIAQRPESVPNSDPICCSTRDEDKQFFNIMSDVLNELFNFGDKCGNSTKPKKSARKQINPRICVFSNNGSREINNAAAEKPTLLRSGDSNSGVEGVRELDKSENDGEGVEREGNLAGFSRTEVMVIDTSYESWKFEKLLYRKKNVWKVRDKKGKSVIMRSKKKRKVSSSVEEDQHGGKKLKVDKKEGSREGCELPLNEILLCNVASTDDSASLITYVASLISHSDMVLFRLVHYGVNVYHQINKSEVLDKGPNKVGGTLEKKQEELKSGNGISSVILIKSIHTGRKNGLKSKQKKT</sequence>
<dbReference type="PANTHER" id="PTHR37258">
    <property type="entry name" value="FANTOM PROTEIN"/>
    <property type="match status" value="1"/>
</dbReference>
<feature type="compositionally biased region" description="Basic residues" evidence="1">
    <location>
        <begin position="194"/>
        <end position="203"/>
    </location>
</feature>
<name>A0AAW2TEZ5_SESRA</name>
<reference evidence="2" key="1">
    <citation type="submission" date="2020-06" db="EMBL/GenBank/DDBJ databases">
        <authorList>
            <person name="Li T."/>
            <person name="Hu X."/>
            <person name="Zhang T."/>
            <person name="Song X."/>
            <person name="Zhang H."/>
            <person name="Dai N."/>
            <person name="Sheng W."/>
            <person name="Hou X."/>
            <person name="Wei L."/>
        </authorList>
    </citation>
    <scope>NUCLEOTIDE SEQUENCE</scope>
    <source>
        <strain evidence="2">G02</strain>
        <tissue evidence="2">Leaf</tissue>
    </source>
</reference>
<feature type="region of interest" description="Disordered" evidence="1">
    <location>
        <begin position="120"/>
        <end position="148"/>
    </location>
</feature>
<comment type="caution">
    <text evidence="2">The sequence shown here is derived from an EMBL/GenBank/DDBJ whole genome shotgun (WGS) entry which is preliminary data.</text>
</comment>
<dbReference type="EMBL" id="JACGWJ010000008">
    <property type="protein sequence ID" value="KAL0403274.1"/>
    <property type="molecule type" value="Genomic_DNA"/>
</dbReference>
<evidence type="ECO:0000313" key="2">
    <source>
        <dbReference type="EMBL" id="KAL0403274.1"/>
    </source>
</evidence>
<organism evidence="2">
    <name type="scientific">Sesamum radiatum</name>
    <name type="common">Black benniseed</name>
    <dbReference type="NCBI Taxonomy" id="300843"/>
    <lineage>
        <taxon>Eukaryota</taxon>
        <taxon>Viridiplantae</taxon>
        <taxon>Streptophyta</taxon>
        <taxon>Embryophyta</taxon>
        <taxon>Tracheophyta</taxon>
        <taxon>Spermatophyta</taxon>
        <taxon>Magnoliopsida</taxon>
        <taxon>eudicotyledons</taxon>
        <taxon>Gunneridae</taxon>
        <taxon>Pentapetalae</taxon>
        <taxon>asterids</taxon>
        <taxon>lamiids</taxon>
        <taxon>Lamiales</taxon>
        <taxon>Pedaliaceae</taxon>
        <taxon>Sesamum</taxon>
    </lineage>
</organism>
<accession>A0AAW2TEZ5</accession>
<dbReference type="PANTHER" id="PTHR37258:SF1">
    <property type="entry name" value="FANTOM PROTEIN"/>
    <property type="match status" value="1"/>
</dbReference>
<proteinExistence type="predicted"/>
<gene>
    <name evidence="2" type="ORF">Sradi_1968200</name>
</gene>
<protein>
    <submittedName>
        <fullName evidence="2">Uncharacterized protein</fullName>
    </submittedName>
</protein>
<feature type="region of interest" description="Disordered" evidence="1">
    <location>
        <begin position="194"/>
        <end position="221"/>
    </location>
</feature>